<dbReference type="NCBIfam" id="TIGR00176">
    <property type="entry name" value="mobB"/>
    <property type="match status" value="1"/>
</dbReference>
<dbReference type="PANTHER" id="PTHR40072">
    <property type="entry name" value="MOLYBDOPTERIN-GUANINE DINUCLEOTIDE BIOSYNTHESIS ADAPTER PROTEIN-RELATED"/>
    <property type="match status" value="1"/>
</dbReference>
<name>A0A549YJ38_9BACI</name>
<protein>
    <submittedName>
        <fullName evidence="2">Molybdopterin-guanine dinucleotide biosynthesis protein B</fullName>
    </submittedName>
</protein>
<dbReference type="InterPro" id="IPR004435">
    <property type="entry name" value="MobB_dom"/>
</dbReference>
<dbReference type="Proteomes" id="UP000319280">
    <property type="component" value="Unassembled WGS sequence"/>
</dbReference>
<dbReference type="GO" id="GO:0005525">
    <property type="term" value="F:GTP binding"/>
    <property type="evidence" value="ECO:0007669"/>
    <property type="project" value="InterPro"/>
</dbReference>
<dbReference type="PANTHER" id="PTHR40072:SF1">
    <property type="entry name" value="MOLYBDOPTERIN-GUANINE DINUCLEOTIDE BIOSYNTHESIS ADAPTER PROTEIN"/>
    <property type="match status" value="1"/>
</dbReference>
<keyword evidence="3" id="KW-1185">Reference proteome</keyword>
<evidence type="ECO:0000259" key="1">
    <source>
        <dbReference type="Pfam" id="PF03205"/>
    </source>
</evidence>
<reference evidence="2 3" key="1">
    <citation type="submission" date="2019-07" db="EMBL/GenBank/DDBJ databases">
        <title>Genomic analysis of Lentibacillus sp. NKC851-2.</title>
        <authorList>
            <person name="Oh Y.J."/>
        </authorList>
    </citation>
    <scope>NUCLEOTIDE SEQUENCE [LARGE SCALE GENOMIC DNA]</scope>
    <source>
        <strain evidence="2 3">NKC851-2</strain>
    </source>
</reference>
<dbReference type="Gene3D" id="3.40.50.300">
    <property type="entry name" value="P-loop containing nucleotide triphosphate hydrolases"/>
    <property type="match status" value="1"/>
</dbReference>
<accession>A0A549YJ38</accession>
<feature type="domain" description="Molybdopterin-guanine dinucleotide biosynthesis protein B (MobB)" evidence="1">
    <location>
        <begin position="3"/>
        <end position="132"/>
    </location>
</feature>
<organism evidence="2 3">
    <name type="scientific">Lentibacillus cibarius</name>
    <dbReference type="NCBI Taxonomy" id="2583219"/>
    <lineage>
        <taxon>Bacteria</taxon>
        <taxon>Bacillati</taxon>
        <taxon>Bacillota</taxon>
        <taxon>Bacilli</taxon>
        <taxon>Bacillales</taxon>
        <taxon>Bacillaceae</taxon>
        <taxon>Lentibacillus</taxon>
    </lineage>
</organism>
<dbReference type="SUPFAM" id="SSF52540">
    <property type="entry name" value="P-loop containing nucleoside triphosphate hydrolases"/>
    <property type="match status" value="1"/>
</dbReference>
<dbReference type="InterPro" id="IPR027417">
    <property type="entry name" value="P-loop_NTPase"/>
</dbReference>
<dbReference type="InterPro" id="IPR052539">
    <property type="entry name" value="MGD_biosynthesis_adapter"/>
</dbReference>
<dbReference type="Pfam" id="PF03205">
    <property type="entry name" value="MobB"/>
    <property type="match status" value="1"/>
</dbReference>
<sequence length="166" mass="18687">MKICQIAGYKNSGKTTVMNELIRYFSDKGWKVGSLKHHGHGGEPDMTEGTDSHDHLGSGSVISGVQGENITQLTLATPLQLDELIQTYRQFQLDLLLVEGYKTATYPKIVLLKSEEDRSLLQNLSAIIAVGTWDMKMTFNQDYPVIDMNNLYELVPTLAERIRRDL</sequence>
<proteinExistence type="predicted"/>
<comment type="caution">
    <text evidence="2">The sequence shown here is derived from an EMBL/GenBank/DDBJ whole genome shotgun (WGS) entry which is preliminary data.</text>
</comment>
<gene>
    <name evidence="2" type="primary">mobB</name>
    <name evidence="2" type="ORF">FH966_09480</name>
</gene>
<dbReference type="GO" id="GO:0006777">
    <property type="term" value="P:Mo-molybdopterin cofactor biosynthetic process"/>
    <property type="evidence" value="ECO:0007669"/>
    <property type="project" value="InterPro"/>
</dbReference>
<evidence type="ECO:0000313" key="3">
    <source>
        <dbReference type="Proteomes" id="UP000319280"/>
    </source>
</evidence>
<dbReference type="RefSeq" id="WP_142790955.1">
    <property type="nucleotide sequence ID" value="NZ_VJMZ01000001.1"/>
</dbReference>
<dbReference type="AlphaFoldDB" id="A0A549YJ38"/>
<dbReference type="EMBL" id="VJMZ01000001">
    <property type="protein sequence ID" value="TRM11897.1"/>
    <property type="molecule type" value="Genomic_DNA"/>
</dbReference>
<evidence type="ECO:0000313" key="2">
    <source>
        <dbReference type="EMBL" id="TRM11897.1"/>
    </source>
</evidence>